<dbReference type="InterPro" id="IPR032413">
    <property type="entry name" value="Arm_3"/>
</dbReference>
<evidence type="ECO:0000256" key="3">
    <source>
        <dbReference type="ARBA" id="ARBA00022737"/>
    </source>
</evidence>
<reference evidence="6" key="1">
    <citation type="submission" date="2018-02" db="EMBL/GenBank/DDBJ databases">
        <title>Rhizophora mucronata_Transcriptome.</title>
        <authorList>
            <person name="Meera S.P."/>
            <person name="Sreeshan A."/>
            <person name="Augustine A."/>
        </authorList>
    </citation>
    <scope>NUCLEOTIDE SEQUENCE</scope>
    <source>
        <tissue evidence="6">Leaf</tissue>
    </source>
</reference>
<dbReference type="Gene3D" id="1.25.10.10">
    <property type="entry name" value="Leucine-rich Repeat Variant"/>
    <property type="match status" value="1"/>
</dbReference>
<evidence type="ECO:0000256" key="4">
    <source>
        <dbReference type="ARBA" id="ARBA00022927"/>
    </source>
</evidence>
<organism evidence="6">
    <name type="scientific">Rhizophora mucronata</name>
    <name type="common">Asiatic mangrove</name>
    <dbReference type="NCBI Taxonomy" id="61149"/>
    <lineage>
        <taxon>Eukaryota</taxon>
        <taxon>Viridiplantae</taxon>
        <taxon>Streptophyta</taxon>
        <taxon>Embryophyta</taxon>
        <taxon>Tracheophyta</taxon>
        <taxon>Spermatophyta</taxon>
        <taxon>Magnoliopsida</taxon>
        <taxon>eudicotyledons</taxon>
        <taxon>Gunneridae</taxon>
        <taxon>Pentapetalae</taxon>
        <taxon>rosids</taxon>
        <taxon>fabids</taxon>
        <taxon>Malpighiales</taxon>
        <taxon>Rhizophoraceae</taxon>
        <taxon>Rhizophora</taxon>
    </lineage>
</organism>
<dbReference type="PANTHER" id="PTHR23316">
    <property type="entry name" value="IMPORTIN ALPHA"/>
    <property type="match status" value="1"/>
</dbReference>
<dbReference type="Pfam" id="PF16186">
    <property type="entry name" value="Arm_3"/>
    <property type="match status" value="1"/>
</dbReference>
<evidence type="ECO:0000313" key="6">
    <source>
        <dbReference type="EMBL" id="MBX16164.1"/>
    </source>
</evidence>
<dbReference type="InterPro" id="IPR011989">
    <property type="entry name" value="ARM-like"/>
</dbReference>
<dbReference type="AlphaFoldDB" id="A0A2P2LDX1"/>
<dbReference type="SMART" id="SM00185">
    <property type="entry name" value="ARM"/>
    <property type="match status" value="3"/>
</dbReference>
<evidence type="ECO:0000256" key="5">
    <source>
        <dbReference type="PROSITE-ProRule" id="PRU00259"/>
    </source>
</evidence>
<dbReference type="InterPro" id="IPR000225">
    <property type="entry name" value="Armadillo"/>
</dbReference>
<dbReference type="PROSITE" id="PS50176">
    <property type="entry name" value="ARM_REPEAT"/>
    <property type="match status" value="1"/>
</dbReference>
<keyword evidence="2" id="KW-0813">Transport</keyword>
<dbReference type="GO" id="GO:0015031">
    <property type="term" value="P:protein transport"/>
    <property type="evidence" value="ECO:0007669"/>
    <property type="project" value="UniProtKB-KW"/>
</dbReference>
<proteinExistence type="inferred from homology"/>
<accession>A0A2P2LDX1</accession>
<comment type="similarity">
    <text evidence="1">Belongs to the importin alpha family.</text>
</comment>
<keyword evidence="4" id="KW-0653">Protein transport</keyword>
<evidence type="ECO:0000256" key="2">
    <source>
        <dbReference type="ARBA" id="ARBA00022448"/>
    </source>
</evidence>
<dbReference type="InterPro" id="IPR016024">
    <property type="entry name" value="ARM-type_fold"/>
</dbReference>
<dbReference type="SUPFAM" id="SSF48371">
    <property type="entry name" value="ARM repeat"/>
    <property type="match status" value="1"/>
</dbReference>
<feature type="repeat" description="ARM" evidence="5">
    <location>
        <begin position="5"/>
        <end position="48"/>
    </location>
</feature>
<dbReference type="EMBL" id="GGEC01035680">
    <property type="protein sequence ID" value="MBX16164.1"/>
    <property type="molecule type" value="Transcribed_RNA"/>
</dbReference>
<keyword evidence="3" id="KW-0677">Repeat</keyword>
<name>A0A2P2LDX1_RHIMU</name>
<evidence type="ECO:0008006" key="7">
    <source>
        <dbReference type="Google" id="ProtNLM"/>
    </source>
</evidence>
<protein>
    <recommendedName>
        <fullName evidence="7">Importin subunit alpha</fullName>
    </recommendedName>
</protein>
<evidence type="ECO:0000256" key="1">
    <source>
        <dbReference type="ARBA" id="ARBA00010394"/>
    </source>
</evidence>
<sequence length="209" mass="22614">MINHQVLPSLFNLLTNNFNKSIQKEACWTISNITAGNVNQIQDVIEAGIIAPLVQLLQSAEFGIKAEAAWAISNATHVGTHKQIKFLVSQGCIKPLCDLLICPDPSVVTVCLEGLANILNTGEAEKSLGNTGDKNLYAQMIEDAEGLEKVESLQSHDNNDIYEKAGKILEAYWVDDKENELLLPGDISQAGLHFGGDKPPMPPGGFDFG</sequence>
<dbReference type="Pfam" id="PF00514">
    <property type="entry name" value="Arm"/>
    <property type="match status" value="3"/>
</dbReference>